<gene>
    <name evidence="3" type="ORF">FHS49_003790</name>
</gene>
<dbReference type="Gene3D" id="3.10.180.10">
    <property type="entry name" value="2,3-Dihydroxybiphenyl 1,2-Dioxygenase, domain 1"/>
    <property type="match status" value="2"/>
</dbReference>
<dbReference type="Proteomes" id="UP000549617">
    <property type="component" value="Unassembled WGS sequence"/>
</dbReference>
<dbReference type="GO" id="GO:0016829">
    <property type="term" value="F:lyase activity"/>
    <property type="evidence" value="ECO:0007669"/>
    <property type="project" value="UniProtKB-KW"/>
</dbReference>
<keyword evidence="3" id="KW-0223">Dioxygenase</keyword>
<comment type="caution">
    <text evidence="3">The sequence shown here is derived from an EMBL/GenBank/DDBJ whole genome shotgun (WGS) entry which is preliminary data.</text>
</comment>
<dbReference type="InterPro" id="IPR029068">
    <property type="entry name" value="Glyas_Bleomycin-R_OHBP_Dase"/>
</dbReference>
<dbReference type="RefSeq" id="WP_184021961.1">
    <property type="nucleotide sequence ID" value="NZ_JACIJC010000008.1"/>
</dbReference>
<sequence>MPVIKARNIAWCRLRAPDLDKMEQFLVDFGLVTALKTETALYMRGNGARPFIHITEKGDPGFIGFAYEAGTAEDLEKVAQLPGASAIEDMDVPGGGRRVVLREPNGYQIEVVHGMATADEIDCDPKMRRSFDPYARKGPARVRRVAHGVFATPIVEETLAWFHETLGFIKTDELRLKDSNALIGAFYRIDAGDEPVDHHVIFVNRNARAGMHHVSFEVEDVNDVFFGHDHLKTVGDYEHIRGISRHALGSQIFDYWVSPWDQMHEHWSSNERFNASSASHIVPIGPGLAHDSGEKPSERFTKQVTQ</sequence>
<dbReference type="PROSITE" id="PS51819">
    <property type="entry name" value="VOC"/>
    <property type="match status" value="2"/>
</dbReference>
<keyword evidence="4" id="KW-1185">Reference proteome</keyword>
<dbReference type="EMBL" id="JACIJC010000008">
    <property type="protein sequence ID" value="MBB5687744.1"/>
    <property type="molecule type" value="Genomic_DNA"/>
</dbReference>
<dbReference type="InterPro" id="IPR004360">
    <property type="entry name" value="Glyas_Fos-R_dOase_dom"/>
</dbReference>
<feature type="compositionally biased region" description="Basic and acidic residues" evidence="1">
    <location>
        <begin position="291"/>
        <end position="306"/>
    </location>
</feature>
<feature type="domain" description="VOC" evidence="2">
    <location>
        <begin position="144"/>
        <end position="269"/>
    </location>
</feature>
<dbReference type="Pfam" id="PF00903">
    <property type="entry name" value="Glyoxalase"/>
    <property type="match status" value="1"/>
</dbReference>
<keyword evidence="3" id="KW-0456">Lyase</keyword>
<dbReference type="InterPro" id="IPR037523">
    <property type="entry name" value="VOC_core"/>
</dbReference>
<evidence type="ECO:0000313" key="4">
    <source>
        <dbReference type="Proteomes" id="UP000549617"/>
    </source>
</evidence>
<feature type="region of interest" description="Disordered" evidence="1">
    <location>
        <begin position="284"/>
        <end position="306"/>
    </location>
</feature>
<accession>A0A7W9ALS4</accession>
<dbReference type="AlphaFoldDB" id="A0A7W9ALS4"/>
<feature type="domain" description="VOC" evidence="2">
    <location>
        <begin position="8"/>
        <end position="114"/>
    </location>
</feature>
<organism evidence="3 4">
    <name type="scientific">Sphingobium boeckii</name>
    <dbReference type="NCBI Taxonomy" id="1082345"/>
    <lineage>
        <taxon>Bacteria</taxon>
        <taxon>Pseudomonadati</taxon>
        <taxon>Pseudomonadota</taxon>
        <taxon>Alphaproteobacteria</taxon>
        <taxon>Sphingomonadales</taxon>
        <taxon>Sphingomonadaceae</taxon>
        <taxon>Sphingobium</taxon>
    </lineage>
</organism>
<name>A0A7W9ALS4_9SPHN</name>
<evidence type="ECO:0000313" key="3">
    <source>
        <dbReference type="EMBL" id="MBB5687744.1"/>
    </source>
</evidence>
<reference evidence="3 4" key="1">
    <citation type="submission" date="2020-08" db="EMBL/GenBank/DDBJ databases">
        <title>Genomic Encyclopedia of Type Strains, Phase IV (KMG-IV): sequencing the most valuable type-strain genomes for metagenomic binning, comparative biology and taxonomic classification.</title>
        <authorList>
            <person name="Goeker M."/>
        </authorList>
    </citation>
    <scope>NUCLEOTIDE SEQUENCE [LARGE SCALE GENOMIC DNA]</scope>
    <source>
        <strain evidence="3 4">DSM 25079</strain>
    </source>
</reference>
<evidence type="ECO:0000256" key="1">
    <source>
        <dbReference type="SAM" id="MobiDB-lite"/>
    </source>
</evidence>
<dbReference type="SUPFAM" id="SSF54593">
    <property type="entry name" value="Glyoxalase/Bleomycin resistance protein/Dihydroxybiphenyl dioxygenase"/>
    <property type="match status" value="1"/>
</dbReference>
<proteinExistence type="predicted"/>
<evidence type="ECO:0000259" key="2">
    <source>
        <dbReference type="PROSITE" id="PS51819"/>
    </source>
</evidence>
<dbReference type="GO" id="GO:0051213">
    <property type="term" value="F:dioxygenase activity"/>
    <property type="evidence" value="ECO:0007669"/>
    <property type="project" value="UniProtKB-KW"/>
</dbReference>
<protein>
    <submittedName>
        <fullName evidence="3">Catechol 2,3-dioxygenase-like lactoylglutathione lyase family enzyme</fullName>
    </submittedName>
</protein>
<keyword evidence="3" id="KW-0560">Oxidoreductase</keyword>